<protein>
    <submittedName>
        <fullName evidence="1">Uncharacterized protein</fullName>
    </submittedName>
</protein>
<keyword evidence="2" id="KW-1185">Reference proteome</keyword>
<feature type="non-terminal residue" evidence="1">
    <location>
        <position position="1"/>
    </location>
</feature>
<evidence type="ECO:0000313" key="2">
    <source>
        <dbReference type="Proteomes" id="UP001328107"/>
    </source>
</evidence>
<proteinExistence type="predicted"/>
<reference evidence="2" key="1">
    <citation type="submission" date="2022-10" db="EMBL/GenBank/DDBJ databases">
        <title>Genome assembly of Pristionchus species.</title>
        <authorList>
            <person name="Yoshida K."/>
            <person name="Sommer R.J."/>
        </authorList>
    </citation>
    <scope>NUCLEOTIDE SEQUENCE [LARGE SCALE GENOMIC DNA]</scope>
    <source>
        <strain evidence="2">RS5460</strain>
    </source>
</reference>
<dbReference type="EMBL" id="BTRK01000005">
    <property type="protein sequence ID" value="GMR51620.1"/>
    <property type="molecule type" value="Genomic_DNA"/>
</dbReference>
<evidence type="ECO:0000313" key="1">
    <source>
        <dbReference type="EMBL" id="GMR51620.1"/>
    </source>
</evidence>
<accession>A0AAN5CW73</accession>
<sequence length="219" mass="23433">PMQCKIDTGEWKQGANLDTDLPAVVDNIICAKNEPNILPCLAPTFKMTCPSEARTASKCKNFPSVAAGTTEVALDCSSVDPSLKVYTSADGKKWALAESLHCDTIAAAWVHKTTPVAVLATDSFVCAESAPDPPACTTLITACDKAKADAPTLQCSTPTGKESSVCPSSENLYSLKDGDKIWEEEKEIICDINDKWMNNQWMNGAKEIVALTTNVICAN</sequence>
<gene>
    <name evidence="1" type="ORF">PMAYCL1PPCAC_21815</name>
</gene>
<dbReference type="AlphaFoldDB" id="A0AAN5CW73"/>
<comment type="caution">
    <text evidence="1">The sequence shown here is derived from an EMBL/GenBank/DDBJ whole genome shotgun (WGS) entry which is preliminary data.</text>
</comment>
<feature type="non-terminal residue" evidence="1">
    <location>
        <position position="219"/>
    </location>
</feature>
<organism evidence="1 2">
    <name type="scientific">Pristionchus mayeri</name>
    <dbReference type="NCBI Taxonomy" id="1317129"/>
    <lineage>
        <taxon>Eukaryota</taxon>
        <taxon>Metazoa</taxon>
        <taxon>Ecdysozoa</taxon>
        <taxon>Nematoda</taxon>
        <taxon>Chromadorea</taxon>
        <taxon>Rhabditida</taxon>
        <taxon>Rhabditina</taxon>
        <taxon>Diplogasteromorpha</taxon>
        <taxon>Diplogasteroidea</taxon>
        <taxon>Neodiplogasteridae</taxon>
        <taxon>Pristionchus</taxon>
    </lineage>
</organism>
<dbReference type="Proteomes" id="UP001328107">
    <property type="component" value="Unassembled WGS sequence"/>
</dbReference>
<name>A0AAN5CW73_9BILA</name>